<sequence length="119" mass="13333">MKAIENGALKDEAKMELQKTQFGQAEHIAEEADRMYEGVARKLVITEGGPGIAAAEKYSQNGDKYEEEIKNLTDKLKQAKTCAECAKLAKTVMIYKIRQYAPQRNTSVHKGCWTSFCLT</sequence>
<organism evidence="2 3">
    <name type="scientific">Lynx canadensis</name>
    <name type="common">Canada lynx</name>
    <name type="synonym">Felis canadensis</name>
    <dbReference type="NCBI Taxonomy" id="61383"/>
    <lineage>
        <taxon>Eukaryota</taxon>
        <taxon>Metazoa</taxon>
        <taxon>Chordata</taxon>
        <taxon>Craniata</taxon>
        <taxon>Vertebrata</taxon>
        <taxon>Euteleostomi</taxon>
        <taxon>Mammalia</taxon>
        <taxon>Eutheria</taxon>
        <taxon>Laurasiatheria</taxon>
        <taxon>Carnivora</taxon>
        <taxon>Feliformia</taxon>
        <taxon>Felidae</taxon>
        <taxon>Felinae</taxon>
        <taxon>Lynx</taxon>
    </lineage>
</organism>
<dbReference type="Proteomes" id="UP000472241">
    <property type="component" value="Unplaced"/>
</dbReference>
<dbReference type="Ensembl" id="ENSLCNT00005009770.1">
    <property type="protein sequence ID" value="ENSLCNP00005008704.1"/>
    <property type="gene ID" value="ENSLCNG00005005702.1"/>
</dbReference>
<dbReference type="PANTHER" id="PTHR19269">
    <property type="entry name" value="TROPOMYOSIN"/>
    <property type="match status" value="1"/>
</dbReference>
<evidence type="ECO:0000313" key="3">
    <source>
        <dbReference type="Proteomes" id="UP000472241"/>
    </source>
</evidence>
<feature type="coiled-coil region" evidence="1">
    <location>
        <begin position="55"/>
        <end position="82"/>
    </location>
</feature>
<keyword evidence="3" id="KW-1185">Reference proteome</keyword>
<proteinExistence type="predicted"/>
<protein>
    <submittedName>
        <fullName evidence="2">Uncharacterized protein</fullName>
    </submittedName>
</protein>
<accession>A0A667G6A3</accession>
<reference evidence="2" key="2">
    <citation type="submission" date="2025-09" db="UniProtKB">
        <authorList>
            <consortium name="Ensembl"/>
        </authorList>
    </citation>
    <scope>IDENTIFICATION</scope>
</reference>
<name>A0A667G6A3_LYNCA</name>
<dbReference type="Gene3D" id="1.20.5.170">
    <property type="match status" value="1"/>
</dbReference>
<evidence type="ECO:0000313" key="2">
    <source>
        <dbReference type="Ensembl" id="ENSLCNP00005008704.1"/>
    </source>
</evidence>
<keyword evidence="1" id="KW-0175">Coiled coil</keyword>
<evidence type="ECO:0000256" key="1">
    <source>
        <dbReference type="SAM" id="Coils"/>
    </source>
</evidence>
<reference evidence="2" key="1">
    <citation type="submission" date="2025-08" db="UniProtKB">
        <authorList>
            <consortium name="Ensembl"/>
        </authorList>
    </citation>
    <scope>IDENTIFICATION</scope>
</reference>
<dbReference type="SUPFAM" id="SSF57997">
    <property type="entry name" value="Tropomyosin"/>
    <property type="match status" value="1"/>
</dbReference>
<dbReference type="AlphaFoldDB" id="A0A667G6A3"/>